<accession>A0A0G3GLW8</accession>
<protein>
    <submittedName>
        <fullName evidence="1">Uncharacterized protein</fullName>
    </submittedName>
</protein>
<dbReference type="Proteomes" id="UP000035368">
    <property type="component" value="Chromosome"/>
</dbReference>
<keyword evidence="2" id="KW-1185">Reference proteome</keyword>
<dbReference type="KEGG" id="cei:CEPID_01095"/>
<organism evidence="1 2">
    <name type="scientific">Corynebacterium epidermidicanis</name>
    <dbReference type="NCBI Taxonomy" id="1050174"/>
    <lineage>
        <taxon>Bacteria</taxon>
        <taxon>Bacillati</taxon>
        <taxon>Actinomycetota</taxon>
        <taxon>Actinomycetes</taxon>
        <taxon>Mycobacteriales</taxon>
        <taxon>Corynebacteriaceae</taxon>
        <taxon>Corynebacterium</taxon>
    </lineage>
</organism>
<dbReference type="PATRIC" id="fig|1050174.4.peg.223"/>
<dbReference type="STRING" id="1050174.CEPID_01095"/>
<name>A0A0G3GLW8_9CORY</name>
<proteinExistence type="predicted"/>
<reference evidence="1 2" key="1">
    <citation type="submission" date="2015-05" db="EMBL/GenBank/DDBJ databases">
        <title>Complete genome sequence of Corynebacterium epidermidicanis DSM 45586, isolated from the skin of a dog suffering from pruritus.</title>
        <authorList>
            <person name="Ruckert C."/>
            <person name="Albersmeier A."/>
            <person name="Winkler A."/>
            <person name="Tauch A."/>
        </authorList>
    </citation>
    <scope>NUCLEOTIDE SEQUENCE [LARGE SCALE GENOMIC DNA]</scope>
    <source>
        <strain evidence="1 2">DSM 45586</strain>
    </source>
</reference>
<dbReference type="EMBL" id="CP011541">
    <property type="protein sequence ID" value="AKK02109.1"/>
    <property type="molecule type" value="Genomic_DNA"/>
</dbReference>
<evidence type="ECO:0000313" key="2">
    <source>
        <dbReference type="Proteomes" id="UP000035368"/>
    </source>
</evidence>
<evidence type="ECO:0000313" key="1">
    <source>
        <dbReference type="EMBL" id="AKK02109.1"/>
    </source>
</evidence>
<dbReference type="AlphaFoldDB" id="A0A0G3GLW8"/>
<gene>
    <name evidence="1" type="ORF">CEPID_01095</name>
</gene>
<sequence length="180" mass="17862">MVLATTLVGVPAQAASNLADSKAPNQISNQSEETPKFNIDQAGELGYTAHVENAKATQNQDGTVLITNAQGETVGFLKPQIETVSGTTHKVSYSVSGNQVKATYSDRLVPIVNNGDRGADENFDCAVGATATVAGALVAGGTVVTAAPTFGGSLLVGGAILGSLATAAAGGKACAEAANA</sequence>